<gene>
    <name evidence="1" type="ORF">pH8NP2_p033</name>
</gene>
<reference evidence="1" key="1">
    <citation type="submission" date="2018-01" db="EMBL/GenBank/DDBJ databases">
        <title>Plasmids of psychrophilic Polaromonas spp. isolated from Arctic and Antarctic glaciers.</title>
        <authorList>
            <person name="Dziewit L."/>
            <person name="Ciok A."/>
        </authorList>
    </citation>
    <scope>NUCLEOTIDE SEQUENCE</scope>
    <source>
        <plasmid evidence="1">pH8NP2</plasmid>
    </source>
</reference>
<dbReference type="SUPFAM" id="SSF47598">
    <property type="entry name" value="Ribbon-helix-helix"/>
    <property type="match status" value="1"/>
</dbReference>
<proteinExistence type="predicted"/>
<dbReference type="GO" id="GO:0006355">
    <property type="term" value="P:regulation of DNA-templated transcription"/>
    <property type="evidence" value="ECO:0007669"/>
    <property type="project" value="InterPro"/>
</dbReference>
<geneLocation type="plasmid" evidence="1">
    <name>pH8NP2</name>
</geneLocation>
<name>A0A2S1FJD5_9BURK</name>
<dbReference type="EMBL" id="MG869622">
    <property type="protein sequence ID" value="AWD72307.1"/>
    <property type="molecule type" value="Genomic_DNA"/>
</dbReference>
<keyword evidence="1" id="KW-0614">Plasmid</keyword>
<protein>
    <submittedName>
        <fullName evidence="1">Putative partitioning protein ParB</fullName>
    </submittedName>
</protein>
<organism evidence="1">
    <name type="scientific">Polaromonas sp. H8N</name>
    <dbReference type="NCBI Taxonomy" id="1840297"/>
    <lineage>
        <taxon>Bacteria</taxon>
        <taxon>Pseudomonadati</taxon>
        <taxon>Pseudomonadota</taxon>
        <taxon>Betaproteobacteria</taxon>
        <taxon>Burkholderiales</taxon>
        <taxon>Comamonadaceae</taxon>
        <taxon>Polaromonas</taxon>
    </lineage>
</organism>
<sequence length="68" mass="7760">MGLKSKSLDKVRDDVPVGAVTREESTRININVPLSMRKRWKMAAAQANRPLTDMMIEAMDKYLSTQKH</sequence>
<dbReference type="InterPro" id="IPR010985">
    <property type="entry name" value="Ribbon_hlx_hlx"/>
</dbReference>
<dbReference type="RefSeq" id="WP_181375953.1">
    <property type="nucleotide sequence ID" value="NZ_MG869622.1"/>
</dbReference>
<evidence type="ECO:0000313" key="1">
    <source>
        <dbReference type="EMBL" id="AWD72307.1"/>
    </source>
</evidence>
<dbReference type="InterPro" id="IPR013321">
    <property type="entry name" value="Arc_rbn_hlx_hlx"/>
</dbReference>
<dbReference type="Gene3D" id="1.10.1220.10">
    <property type="entry name" value="Met repressor-like"/>
    <property type="match status" value="1"/>
</dbReference>
<dbReference type="AlphaFoldDB" id="A0A2S1FJD5"/>
<accession>A0A2S1FJD5</accession>